<evidence type="ECO:0000313" key="2">
    <source>
        <dbReference type="EMBL" id="KYJ86353.1"/>
    </source>
</evidence>
<dbReference type="OrthoDB" id="5373183at2"/>
<keyword evidence="3" id="KW-1185">Reference proteome</keyword>
<dbReference type="Pfam" id="PF02152">
    <property type="entry name" value="FolB"/>
    <property type="match status" value="1"/>
</dbReference>
<dbReference type="GO" id="GO:0004150">
    <property type="term" value="F:dihydroneopterin aldolase activity"/>
    <property type="evidence" value="ECO:0007669"/>
    <property type="project" value="InterPro"/>
</dbReference>
<protein>
    <submittedName>
        <fullName evidence="2">Dihydroneopterin aldolase</fullName>
    </submittedName>
</protein>
<evidence type="ECO:0000313" key="3">
    <source>
        <dbReference type="Proteomes" id="UP000075359"/>
    </source>
</evidence>
<comment type="caution">
    <text evidence="2">The sequence shown here is derived from an EMBL/GenBank/DDBJ whole genome shotgun (WGS) entry which is preliminary data.</text>
</comment>
<dbReference type="Gene3D" id="3.30.1130.10">
    <property type="match status" value="1"/>
</dbReference>
<gene>
    <name evidence="2" type="ORF">AS592_06045</name>
</gene>
<accession>A0A151CGD9</accession>
<reference evidence="2 3" key="1">
    <citation type="submission" date="2015-11" db="EMBL/GenBank/DDBJ databases">
        <title>Draft genome of Sulfurovum riftiae 1812E, a member of the Epsilonproteobacteria isolated from the tube of the deep-sea hydrothermal vent tubewom Riftia pachyptila.</title>
        <authorList>
            <person name="Vetriani C."/>
            <person name="Giovannelli D."/>
        </authorList>
    </citation>
    <scope>NUCLEOTIDE SEQUENCE [LARGE SCALE GENOMIC DNA]</scope>
    <source>
        <strain evidence="2 3">1812E</strain>
    </source>
</reference>
<proteinExistence type="predicted"/>
<dbReference type="SUPFAM" id="SSF55620">
    <property type="entry name" value="Tetrahydrobiopterin biosynthesis enzymes-like"/>
    <property type="match status" value="1"/>
</dbReference>
<dbReference type="Proteomes" id="UP000075359">
    <property type="component" value="Unassembled WGS sequence"/>
</dbReference>
<dbReference type="STRING" id="1630136.AS592_06045"/>
<sequence length="108" mass="12480">MRIHIDALTLEVIIGLLDFEREHTQRVIIDMEADYDYGQESFIDYADIVLLIEKELKEKRYALLEEALLGLQSVIVTAYPQIKMLDLKIAKPDILPQCTVALSAQWIF</sequence>
<dbReference type="NCBIfam" id="TIGR00526">
    <property type="entry name" value="folB_dom"/>
    <property type="match status" value="1"/>
</dbReference>
<dbReference type="SMART" id="SM00905">
    <property type="entry name" value="FolB"/>
    <property type="match status" value="1"/>
</dbReference>
<name>A0A151CGD9_9BACT</name>
<dbReference type="RefSeq" id="WP_067331250.1">
    <property type="nucleotide sequence ID" value="NZ_LNKT01000034.1"/>
</dbReference>
<dbReference type="EMBL" id="LNKT01000034">
    <property type="protein sequence ID" value="KYJ86353.1"/>
    <property type="molecule type" value="Genomic_DNA"/>
</dbReference>
<organism evidence="2 3">
    <name type="scientific">Sulfurovum riftiae</name>
    <dbReference type="NCBI Taxonomy" id="1630136"/>
    <lineage>
        <taxon>Bacteria</taxon>
        <taxon>Pseudomonadati</taxon>
        <taxon>Campylobacterota</taxon>
        <taxon>Epsilonproteobacteria</taxon>
        <taxon>Campylobacterales</taxon>
        <taxon>Sulfurovaceae</taxon>
        <taxon>Sulfurovum</taxon>
    </lineage>
</organism>
<dbReference type="AlphaFoldDB" id="A0A151CGD9"/>
<evidence type="ECO:0000259" key="1">
    <source>
        <dbReference type="SMART" id="SM00905"/>
    </source>
</evidence>
<feature type="domain" description="Dihydroneopterin aldolase/epimerase" evidence="1">
    <location>
        <begin position="3"/>
        <end position="106"/>
    </location>
</feature>
<dbReference type="InterPro" id="IPR043133">
    <property type="entry name" value="GTP-CH-I_C/QueF"/>
</dbReference>
<dbReference type="InterPro" id="IPR006157">
    <property type="entry name" value="FolB_dom"/>
</dbReference>
<dbReference type="GO" id="GO:0006760">
    <property type="term" value="P:folic acid-containing compound metabolic process"/>
    <property type="evidence" value="ECO:0007669"/>
    <property type="project" value="InterPro"/>
</dbReference>